<evidence type="ECO:0000313" key="1">
    <source>
        <dbReference type="EMBL" id="KAH7691623.1"/>
    </source>
</evidence>
<sequence>MAIPSSLPPLLLVLLLLLFPSPSSPQPCPPPSSCGDLTDIHYPFSLKLSTSPSYCTEPGYELTCNSKTNKTIISILSNNYYVSNISYTDSTMHLIDVSMSNGSCNLPLHSLPYTQLTSKTHFNPSSEWANFVNCSHEINNSKYKPLPCLSSNGSFIYVTFDSFGGFSLDLMVSCSFISMIPIDHVPSGNDHDDDVFQILAKGFQVYWGFGDLTMSNIFHQCLDVCKSMFKENIRNDVVFSGIVSLVRSEKHFPACLDDYSGMGLNNFNLIFGLSIVVVVLILSFQLLIVLALVGRFVIAPLTICAFLLYKWTSMMVSVDFVERFLRSHQQTLAPTRYSYTDIIAMTSHFREKLGQGGFGSVYKGRLPGDRLIAVKLLRNSKSNGDDFINEVSTIGMIHHVNVVKLIGFCSEGSDRALVYEYMPNGSLDKYIFSSSNSSNKFSSAKLNEIALGIAQGINYLHQGCDMRILHFDIKPHNILLDHNFTPKVSDFGLAKLYPRDNSLVAVSAVRGTIGYMAPELISRSFGVISYKSDVYSFGMLVLEMASGKRNVDPKAGTTSQIYYPSWIYDKLNPINAETEINTEPDIVINETEKKLCMVGLWCIQIRPMDRPPMSKVVEMLEGDVDSLQMPPKPFFAASKPQLSPTLFSNSTEDAEHTTILEDD</sequence>
<keyword evidence="2" id="KW-1185">Reference proteome</keyword>
<dbReference type="Proteomes" id="UP000827976">
    <property type="component" value="Chromosome 1"/>
</dbReference>
<comment type="caution">
    <text evidence="1">The sequence shown here is derived from an EMBL/GenBank/DDBJ whole genome shotgun (WGS) entry which is preliminary data.</text>
</comment>
<reference evidence="2" key="1">
    <citation type="journal article" date="2022" name="Nat. Commun.">
        <title>Chromosome evolution and the genetic basis of agronomically important traits in greater yam.</title>
        <authorList>
            <person name="Bredeson J.V."/>
            <person name="Lyons J.B."/>
            <person name="Oniyinde I.O."/>
            <person name="Okereke N.R."/>
            <person name="Kolade O."/>
            <person name="Nnabue I."/>
            <person name="Nwadili C.O."/>
            <person name="Hribova E."/>
            <person name="Parker M."/>
            <person name="Nwogha J."/>
            <person name="Shu S."/>
            <person name="Carlson J."/>
            <person name="Kariba R."/>
            <person name="Muthemba S."/>
            <person name="Knop K."/>
            <person name="Barton G.J."/>
            <person name="Sherwood A.V."/>
            <person name="Lopez-Montes A."/>
            <person name="Asiedu R."/>
            <person name="Jamnadass R."/>
            <person name="Muchugi A."/>
            <person name="Goodstein D."/>
            <person name="Egesi C.N."/>
            <person name="Featherston J."/>
            <person name="Asfaw A."/>
            <person name="Simpson G.G."/>
            <person name="Dolezel J."/>
            <person name="Hendre P.S."/>
            <person name="Van Deynze A."/>
            <person name="Kumar P.L."/>
            <person name="Obidiegwu J.E."/>
            <person name="Bhattacharjee R."/>
            <person name="Rokhsar D.S."/>
        </authorList>
    </citation>
    <scope>NUCLEOTIDE SEQUENCE [LARGE SCALE GENOMIC DNA]</scope>
    <source>
        <strain evidence="2">cv. TDa95/00328</strain>
    </source>
</reference>
<proteinExistence type="predicted"/>
<gene>
    <name evidence="1" type="ORF">IHE45_01G011200</name>
</gene>
<name>A0ACB7WT65_DIOAL</name>
<dbReference type="EC" id="3.1.4.46" evidence="1"/>
<accession>A0ACB7WT65</accession>
<evidence type="ECO:0000313" key="2">
    <source>
        <dbReference type="Proteomes" id="UP000827976"/>
    </source>
</evidence>
<dbReference type="EMBL" id="CM037011">
    <property type="protein sequence ID" value="KAH7691623.1"/>
    <property type="molecule type" value="Genomic_DNA"/>
</dbReference>
<protein>
    <submittedName>
        <fullName evidence="1">Glycerophosphodiester phosphodiesterase protein</fullName>
        <ecNumber evidence="1">3.1.4.46</ecNumber>
    </submittedName>
</protein>
<organism evidence="1 2">
    <name type="scientific">Dioscorea alata</name>
    <name type="common">Purple yam</name>
    <dbReference type="NCBI Taxonomy" id="55571"/>
    <lineage>
        <taxon>Eukaryota</taxon>
        <taxon>Viridiplantae</taxon>
        <taxon>Streptophyta</taxon>
        <taxon>Embryophyta</taxon>
        <taxon>Tracheophyta</taxon>
        <taxon>Spermatophyta</taxon>
        <taxon>Magnoliopsida</taxon>
        <taxon>Liliopsida</taxon>
        <taxon>Dioscoreales</taxon>
        <taxon>Dioscoreaceae</taxon>
        <taxon>Dioscorea</taxon>
    </lineage>
</organism>
<keyword evidence="1" id="KW-0378">Hydrolase</keyword>